<protein>
    <recommendedName>
        <fullName evidence="3">HTH tetR-type domain-containing protein</fullName>
    </recommendedName>
</protein>
<dbReference type="Proteomes" id="UP001596011">
    <property type="component" value="Unassembled WGS sequence"/>
</dbReference>
<dbReference type="PROSITE" id="PS50977">
    <property type="entry name" value="HTH_TETR_2"/>
    <property type="match status" value="1"/>
</dbReference>
<evidence type="ECO:0000313" key="5">
    <source>
        <dbReference type="Proteomes" id="UP001596011"/>
    </source>
</evidence>
<proteinExistence type="predicted"/>
<comment type="caution">
    <text evidence="4">The sequence shown here is derived from an EMBL/GenBank/DDBJ whole genome shotgun (WGS) entry which is preliminary data.</text>
</comment>
<evidence type="ECO:0000256" key="1">
    <source>
        <dbReference type="ARBA" id="ARBA00023125"/>
    </source>
</evidence>
<dbReference type="EMBL" id="JBHSFI010000006">
    <property type="protein sequence ID" value="MFC4630741.1"/>
    <property type="molecule type" value="Genomic_DNA"/>
</dbReference>
<reference evidence="5" key="1">
    <citation type="journal article" date="2019" name="Int. J. Syst. Evol. Microbiol.">
        <title>The Global Catalogue of Microorganisms (GCM) 10K type strain sequencing project: providing services to taxonomists for standard genome sequencing and annotation.</title>
        <authorList>
            <consortium name="The Broad Institute Genomics Platform"/>
            <consortium name="The Broad Institute Genome Sequencing Center for Infectious Disease"/>
            <person name="Wu L."/>
            <person name="Ma J."/>
        </authorList>
    </citation>
    <scope>NUCLEOTIDE SEQUENCE [LARGE SCALE GENOMIC DNA]</scope>
    <source>
        <strain evidence="5">CCUG 42722</strain>
    </source>
</reference>
<evidence type="ECO:0000259" key="3">
    <source>
        <dbReference type="PROSITE" id="PS50977"/>
    </source>
</evidence>
<keyword evidence="1 2" id="KW-0238">DNA-binding</keyword>
<evidence type="ECO:0000256" key="2">
    <source>
        <dbReference type="PROSITE-ProRule" id="PRU00335"/>
    </source>
</evidence>
<dbReference type="Gene3D" id="1.10.357.10">
    <property type="entry name" value="Tetracycline Repressor, domain 2"/>
    <property type="match status" value="1"/>
</dbReference>
<evidence type="ECO:0000313" key="4">
    <source>
        <dbReference type="EMBL" id="MFC4630741.1"/>
    </source>
</evidence>
<sequence length="202" mass="22145">MVSERPAVTGEDPRFTRSRQAIADTLADLMQRTDTCPSVSTLAEAAGIHRATFYNHFDSVEHAAVHVITSDFRALRALDFGDRQLGADPASVALATLNTMLETLRRRRSLFLLASIWQSPSGLMGIGDLLVDQIRNFRHEFGGEDQQSDADSAVEDIYTACGMNGVLSAALGDSLDDEPEEIARRLYAALPDWMQHPRTAAP</sequence>
<dbReference type="SUPFAM" id="SSF46689">
    <property type="entry name" value="Homeodomain-like"/>
    <property type="match status" value="1"/>
</dbReference>
<dbReference type="RefSeq" id="WP_377138898.1">
    <property type="nucleotide sequence ID" value="NZ_JBHSFI010000006.1"/>
</dbReference>
<dbReference type="InterPro" id="IPR009057">
    <property type="entry name" value="Homeodomain-like_sf"/>
</dbReference>
<keyword evidence="5" id="KW-1185">Reference proteome</keyword>
<organism evidence="4 5">
    <name type="scientific">Promicromonospora alba</name>
    <dbReference type="NCBI Taxonomy" id="1616110"/>
    <lineage>
        <taxon>Bacteria</taxon>
        <taxon>Bacillati</taxon>
        <taxon>Actinomycetota</taxon>
        <taxon>Actinomycetes</taxon>
        <taxon>Micrococcales</taxon>
        <taxon>Promicromonosporaceae</taxon>
        <taxon>Promicromonospora</taxon>
    </lineage>
</organism>
<gene>
    <name evidence="4" type="ORF">ACFO6V_21015</name>
</gene>
<name>A0ABV9HM75_9MICO</name>
<accession>A0ABV9HM75</accession>
<dbReference type="InterPro" id="IPR001647">
    <property type="entry name" value="HTH_TetR"/>
</dbReference>
<feature type="DNA-binding region" description="H-T-H motif" evidence="2">
    <location>
        <begin position="38"/>
        <end position="57"/>
    </location>
</feature>
<feature type="domain" description="HTH tetR-type" evidence="3">
    <location>
        <begin position="16"/>
        <end position="75"/>
    </location>
</feature>